<feature type="domain" description="Lipid/polyisoprenoid-binding YceI-like" evidence="2">
    <location>
        <begin position="13"/>
        <end position="175"/>
    </location>
</feature>
<dbReference type="Pfam" id="PF04264">
    <property type="entry name" value="YceI"/>
    <property type="match status" value="1"/>
</dbReference>
<dbReference type="PANTHER" id="PTHR34406:SF1">
    <property type="entry name" value="PROTEIN YCEI"/>
    <property type="match status" value="1"/>
</dbReference>
<comment type="similarity">
    <text evidence="1">Belongs to the UPF0312 family.</text>
</comment>
<protein>
    <recommendedName>
        <fullName evidence="2">Lipid/polyisoprenoid-binding YceI-like domain-containing protein</fullName>
    </recommendedName>
</protein>
<dbReference type="SMART" id="SM00867">
    <property type="entry name" value="YceI"/>
    <property type="match status" value="1"/>
</dbReference>
<gene>
    <name evidence="3" type="ORF">GPX89_27855</name>
</gene>
<dbReference type="RefSeq" id="WP_157390712.1">
    <property type="nucleotide sequence ID" value="NZ_WRPP01000006.1"/>
</dbReference>
<evidence type="ECO:0000259" key="2">
    <source>
        <dbReference type="SMART" id="SM00867"/>
    </source>
</evidence>
<organism evidence="3 4">
    <name type="scientific">Nocardia terrae</name>
    <dbReference type="NCBI Taxonomy" id="2675851"/>
    <lineage>
        <taxon>Bacteria</taxon>
        <taxon>Bacillati</taxon>
        <taxon>Actinomycetota</taxon>
        <taxon>Actinomycetes</taxon>
        <taxon>Mycobacteriales</taxon>
        <taxon>Nocardiaceae</taxon>
        <taxon>Nocardia</taxon>
    </lineage>
</organism>
<name>A0A7K1V3M9_9NOCA</name>
<dbReference type="InterPro" id="IPR007372">
    <property type="entry name" value="Lipid/polyisoprenoid-bd_YceI"/>
</dbReference>
<evidence type="ECO:0000313" key="4">
    <source>
        <dbReference type="Proteomes" id="UP000466794"/>
    </source>
</evidence>
<accession>A0A7K1V3M9</accession>
<dbReference type="AlphaFoldDB" id="A0A7K1V3M9"/>
<comment type="caution">
    <text evidence="3">The sequence shown here is derived from an EMBL/GenBank/DDBJ whole genome shotgun (WGS) entry which is preliminary data.</text>
</comment>
<keyword evidence="4" id="KW-1185">Reference proteome</keyword>
<evidence type="ECO:0000256" key="1">
    <source>
        <dbReference type="ARBA" id="ARBA00008812"/>
    </source>
</evidence>
<dbReference type="PANTHER" id="PTHR34406">
    <property type="entry name" value="PROTEIN YCEI"/>
    <property type="match status" value="1"/>
</dbReference>
<dbReference type="InterPro" id="IPR036761">
    <property type="entry name" value="TTHA0802/YceI-like_sf"/>
</dbReference>
<dbReference type="SUPFAM" id="SSF101874">
    <property type="entry name" value="YceI-like"/>
    <property type="match status" value="1"/>
</dbReference>
<reference evidence="3 4" key="1">
    <citation type="submission" date="2019-12" db="EMBL/GenBank/DDBJ databases">
        <title>Nocardia sp. nov. ET3-3 isolated from soil.</title>
        <authorList>
            <person name="Kanchanasin P."/>
            <person name="Tanasupawat S."/>
            <person name="Yuki M."/>
            <person name="Kudo T."/>
        </authorList>
    </citation>
    <scope>NUCLEOTIDE SEQUENCE [LARGE SCALE GENOMIC DNA]</scope>
    <source>
        <strain evidence="3 4">ET3-3</strain>
    </source>
</reference>
<dbReference type="EMBL" id="WRPP01000006">
    <property type="protein sequence ID" value="MVU81049.1"/>
    <property type="molecule type" value="Genomic_DNA"/>
</dbReference>
<proteinExistence type="inferred from homology"/>
<evidence type="ECO:0000313" key="3">
    <source>
        <dbReference type="EMBL" id="MVU81049.1"/>
    </source>
</evidence>
<sequence>MTTSTAITLAPGHWTLDATQSSIGFTVRKLGLFRVNGEFQRFDTEFVVDDSGAAAIEATVHLASFKTKSAKRDEHVRNADFLDVENRPTMTFRAPAPVRIGESFDVTGQVTYAGQTHPLTLTTTWNGLRPHAVTGRNSIGFTATGSFDRTAFGVGPNSGGLIGKLLTVTLGVQLIEPV</sequence>
<dbReference type="Gene3D" id="2.40.128.110">
    <property type="entry name" value="Lipid/polyisoprenoid-binding, YceI-like"/>
    <property type="match status" value="1"/>
</dbReference>
<dbReference type="Proteomes" id="UP000466794">
    <property type="component" value="Unassembled WGS sequence"/>
</dbReference>